<evidence type="ECO:0008006" key="3">
    <source>
        <dbReference type="Google" id="ProtNLM"/>
    </source>
</evidence>
<dbReference type="Proteomes" id="UP000004625">
    <property type="component" value="Unassembled WGS sequence"/>
</dbReference>
<dbReference type="STRING" id="797515.HMPREF9103_00215"/>
<dbReference type="RefSeq" id="WP_008210533.1">
    <property type="nucleotide sequence ID" value="NZ_JH414910.1"/>
</dbReference>
<dbReference type="EMBL" id="AGEY01000012">
    <property type="protein sequence ID" value="EHM01096.1"/>
    <property type="molecule type" value="Genomic_DNA"/>
</dbReference>
<evidence type="ECO:0000313" key="2">
    <source>
        <dbReference type="Proteomes" id="UP000004625"/>
    </source>
</evidence>
<dbReference type="AlphaFoldDB" id="G9ZKG7"/>
<dbReference type="eggNOG" id="COG4367">
    <property type="taxonomic scope" value="Bacteria"/>
</dbReference>
<name>G9ZKG7_9LACO</name>
<evidence type="ECO:0000313" key="1">
    <source>
        <dbReference type="EMBL" id="EHM01096.1"/>
    </source>
</evidence>
<keyword evidence="2" id="KW-1185">Reference proteome</keyword>
<comment type="caution">
    <text evidence="1">The sequence shown here is derived from an EMBL/GenBank/DDBJ whole genome shotgun (WGS) entry which is preliminary data.</text>
</comment>
<accession>G9ZKG7</accession>
<dbReference type="Pfam" id="PF10078">
    <property type="entry name" value="DUF2316"/>
    <property type="match status" value="1"/>
</dbReference>
<dbReference type="InterPro" id="IPR018757">
    <property type="entry name" value="DUF2316"/>
</dbReference>
<dbReference type="PATRIC" id="fig|797515.3.peg.197"/>
<sequence length="101" mass="11172">MSLNAEQTDTTRHELQENFELSGVSLAEAAADLKTSAKHLSQVLSLNPPGNEEPWVLKNYLDAKIQAAGKQPVAYTALVGDPKDYWFLSDQFIKAGRLLQK</sequence>
<gene>
    <name evidence="1" type="ORF">HMPREF9103_00215</name>
</gene>
<proteinExistence type="predicted"/>
<organism evidence="1 2">
    <name type="scientific">Lentilactobacillus parafarraginis F0439</name>
    <dbReference type="NCBI Taxonomy" id="797515"/>
    <lineage>
        <taxon>Bacteria</taxon>
        <taxon>Bacillati</taxon>
        <taxon>Bacillota</taxon>
        <taxon>Bacilli</taxon>
        <taxon>Lactobacillales</taxon>
        <taxon>Lactobacillaceae</taxon>
        <taxon>Lentilactobacillus</taxon>
    </lineage>
</organism>
<dbReference type="HOGENOM" id="CLU_163224_1_0_9"/>
<protein>
    <recommendedName>
        <fullName evidence="3">DUF2316 domain-containing protein</fullName>
    </recommendedName>
</protein>
<reference evidence="1 2" key="1">
    <citation type="submission" date="2011-09" db="EMBL/GenBank/DDBJ databases">
        <authorList>
            <person name="Weinstock G."/>
            <person name="Sodergren E."/>
            <person name="Clifton S."/>
            <person name="Fulton L."/>
            <person name="Fulton B."/>
            <person name="Courtney L."/>
            <person name="Fronick C."/>
            <person name="Harrison M."/>
            <person name="Strong C."/>
            <person name="Farmer C."/>
            <person name="Delahaunty K."/>
            <person name="Markovic C."/>
            <person name="Hall O."/>
            <person name="Minx P."/>
            <person name="Tomlinson C."/>
            <person name="Mitreva M."/>
            <person name="Hou S."/>
            <person name="Chen J."/>
            <person name="Wollam A."/>
            <person name="Pepin K.H."/>
            <person name="Johnson M."/>
            <person name="Bhonagiri V."/>
            <person name="Zhang X."/>
            <person name="Suruliraj S."/>
            <person name="Warren W."/>
            <person name="Chinwalla A."/>
            <person name="Mardis E.R."/>
            <person name="Wilson R.K."/>
        </authorList>
    </citation>
    <scope>NUCLEOTIDE SEQUENCE [LARGE SCALE GENOMIC DNA]</scope>
    <source>
        <strain evidence="1 2">F0439</strain>
    </source>
</reference>